<organism evidence="1 2">
    <name type="scientific">Phyllobacterium endophyticum</name>
    <dbReference type="NCBI Taxonomy" id="1149773"/>
    <lineage>
        <taxon>Bacteria</taxon>
        <taxon>Pseudomonadati</taxon>
        <taxon>Pseudomonadota</taxon>
        <taxon>Alphaproteobacteria</taxon>
        <taxon>Hyphomicrobiales</taxon>
        <taxon>Phyllobacteriaceae</taxon>
        <taxon>Phyllobacterium</taxon>
    </lineage>
</organism>
<dbReference type="EMBL" id="PGGN01000003">
    <property type="protein sequence ID" value="PSH56920.1"/>
    <property type="molecule type" value="Genomic_DNA"/>
</dbReference>
<reference evidence="2" key="1">
    <citation type="submission" date="2017-11" db="EMBL/GenBank/DDBJ databases">
        <authorList>
            <person name="Kuznetsova I."/>
            <person name="Sazanova A."/>
            <person name="Chirak E."/>
            <person name="Safronova V."/>
            <person name="Willems A."/>
        </authorList>
    </citation>
    <scope>NUCLEOTIDE SEQUENCE [LARGE SCALE GENOMIC DNA]</scope>
    <source>
        <strain evidence="2">PEPV15</strain>
    </source>
</reference>
<keyword evidence="2" id="KW-1185">Reference proteome</keyword>
<gene>
    <name evidence="1" type="ORF">CU100_16580</name>
</gene>
<dbReference type="RefSeq" id="WP_106717679.1">
    <property type="nucleotide sequence ID" value="NZ_JACHXT010000003.1"/>
</dbReference>
<comment type="caution">
    <text evidence="1">The sequence shown here is derived from an EMBL/GenBank/DDBJ whole genome shotgun (WGS) entry which is preliminary data.</text>
</comment>
<dbReference type="OrthoDB" id="8086619at2"/>
<protein>
    <submittedName>
        <fullName evidence="1">Uncharacterized protein</fullName>
    </submittedName>
</protein>
<name>A0A2P7ARX1_9HYPH</name>
<accession>A0A2P7ARX1</accession>
<dbReference type="AlphaFoldDB" id="A0A2P7ARX1"/>
<dbReference type="Proteomes" id="UP000241158">
    <property type="component" value="Unassembled WGS sequence"/>
</dbReference>
<evidence type="ECO:0000313" key="2">
    <source>
        <dbReference type="Proteomes" id="UP000241158"/>
    </source>
</evidence>
<sequence length="64" mass="7198">MTRKIPQEALDQLSQISASQVDDFLKRSSITFLECAINLMATHMSKEEIAATLEEEARLVKEMG</sequence>
<evidence type="ECO:0000313" key="1">
    <source>
        <dbReference type="EMBL" id="PSH56920.1"/>
    </source>
</evidence>
<proteinExistence type="predicted"/>